<dbReference type="Gene3D" id="4.10.95.10">
    <property type="entry name" value="Cytochrome c oxidase, subunit VIa"/>
    <property type="match status" value="1"/>
</dbReference>
<dbReference type="GO" id="GO:0005743">
    <property type="term" value="C:mitochondrial inner membrane"/>
    <property type="evidence" value="ECO:0007669"/>
    <property type="project" value="UniProtKB-SubCell"/>
</dbReference>
<keyword evidence="2" id="KW-0999">Mitochondrion inner membrane</keyword>
<dbReference type="Pfam" id="PF02046">
    <property type="entry name" value="COX6A"/>
    <property type="match status" value="1"/>
</dbReference>
<dbReference type="STRING" id="27835.A0A0N4YHI1"/>
<evidence type="ECO:0000256" key="5">
    <source>
        <dbReference type="ARBA" id="ARBA00023136"/>
    </source>
</evidence>
<keyword evidence="8" id="KW-1185">Reference proteome</keyword>
<dbReference type="PANTHER" id="PTHR11504:SF0">
    <property type="entry name" value="CYTOCHROME C OXIDASE SUBUNIT"/>
    <property type="match status" value="1"/>
</dbReference>
<dbReference type="EMBL" id="UYSL01022146">
    <property type="protein sequence ID" value="VDL79915.1"/>
    <property type="molecule type" value="Genomic_DNA"/>
</dbReference>
<evidence type="ECO:0000313" key="7">
    <source>
        <dbReference type="EMBL" id="VDL79915.1"/>
    </source>
</evidence>
<dbReference type="GO" id="GO:0006123">
    <property type="term" value="P:mitochondrial electron transport, cytochrome c to oxygen"/>
    <property type="evidence" value="ECO:0007669"/>
    <property type="project" value="TreeGrafter"/>
</dbReference>
<keyword evidence="3" id="KW-0809">Transit peptide</keyword>
<evidence type="ECO:0000313" key="9">
    <source>
        <dbReference type="WBParaSite" id="NBR_0001631901-mRNA-1"/>
    </source>
</evidence>
<accession>A0A0N4YHI1</accession>
<comment type="similarity">
    <text evidence="6">Belongs to the cytochrome c oxidase subunit 6A family.</text>
</comment>
<evidence type="ECO:0000313" key="8">
    <source>
        <dbReference type="Proteomes" id="UP000271162"/>
    </source>
</evidence>
<organism evidence="9">
    <name type="scientific">Nippostrongylus brasiliensis</name>
    <name type="common">Rat hookworm</name>
    <dbReference type="NCBI Taxonomy" id="27835"/>
    <lineage>
        <taxon>Eukaryota</taxon>
        <taxon>Metazoa</taxon>
        <taxon>Ecdysozoa</taxon>
        <taxon>Nematoda</taxon>
        <taxon>Chromadorea</taxon>
        <taxon>Rhabditida</taxon>
        <taxon>Rhabditina</taxon>
        <taxon>Rhabditomorpha</taxon>
        <taxon>Strongyloidea</taxon>
        <taxon>Heligmosomidae</taxon>
        <taxon>Nippostrongylus</taxon>
    </lineage>
</organism>
<reference evidence="7 8" key="2">
    <citation type="submission" date="2018-11" db="EMBL/GenBank/DDBJ databases">
        <authorList>
            <consortium name="Pathogen Informatics"/>
        </authorList>
    </citation>
    <scope>NUCLEOTIDE SEQUENCE [LARGE SCALE GENOMIC DNA]</scope>
</reference>
<evidence type="ECO:0000256" key="2">
    <source>
        <dbReference type="ARBA" id="ARBA00022792"/>
    </source>
</evidence>
<dbReference type="Proteomes" id="UP000271162">
    <property type="component" value="Unassembled WGS sequence"/>
</dbReference>
<dbReference type="InterPro" id="IPR036418">
    <property type="entry name" value="Cyt_c_oxidase_su6a_sf"/>
</dbReference>
<name>A0A0N4YHI1_NIPBR</name>
<evidence type="ECO:0000256" key="3">
    <source>
        <dbReference type="ARBA" id="ARBA00022946"/>
    </source>
</evidence>
<dbReference type="GO" id="GO:0030234">
    <property type="term" value="F:enzyme regulator activity"/>
    <property type="evidence" value="ECO:0007669"/>
    <property type="project" value="TreeGrafter"/>
</dbReference>
<keyword evidence="5" id="KW-0472">Membrane</keyword>
<dbReference type="AlphaFoldDB" id="A0A0N4YHI1"/>
<evidence type="ECO:0000256" key="1">
    <source>
        <dbReference type="ARBA" id="ARBA00004273"/>
    </source>
</evidence>
<reference evidence="9" key="1">
    <citation type="submission" date="2017-02" db="UniProtKB">
        <authorList>
            <consortium name="WormBaseParasite"/>
        </authorList>
    </citation>
    <scope>IDENTIFICATION</scope>
</reference>
<comment type="subcellular location">
    <subcellularLocation>
        <location evidence="1">Mitochondrion inner membrane</location>
    </subcellularLocation>
</comment>
<evidence type="ECO:0000256" key="6">
    <source>
        <dbReference type="RuleBase" id="RU004396"/>
    </source>
</evidence>
<dbReference type="WBParaSite" id="NBR_0001631901-mRNA-1">
    <property type="protein sequence ID" value="NBR_0001631901-mRNA-1"/>
    <property type="gene ID" value="NBR_0001631901"/>
</dbReference>
<sequence>MLRLRPAIVTVQKRCSSGGGSFLSGGWGFDNYKKQFTTNLRESGQIGAKWKSIFLFASIPCLAITMYGAHREHQKKSKEERPQYVAYEFLNVRKRPFPWGDGNHSLFHNPREQYVPGVGFEQERKQH</sequence>
<dbReference type="InterPro" id="IPR001349">
    <property type="entry name" value="Cyt_c_oxidase_su6a"/>
</dbReference>
<dbReference type="PANTHER" id="PTHR11504">
    <property type="entry name" value="CYTOCHROME C OXIDASE POLYPEPTIDE VIA"/>
    <property type="match status" value="1"/>
</dbReference>
<protein>
    <submittedName>
        <fullName evidence="9">Cytochrome c oxidase polypeptide VIa</fullName>
    </submittedName>
</protein>
<evidence type="ECO:0000256" key="4">
    <source>
        <dbReference type="ARBA" id="ARBA00023128"/>
    </source>
</evidence>
<dbReference type="SUPFAM" id="SSF81411">
    <property type="entry name" value="Mitochondrial cytochrome c oxidase subunit VIa"/>
    <property type="match status" value="1"/>
</dbReference>
<keyword evidence="4" id="KW-0496">Mitochondrion</keyword>
<dbReference type="OMA" id="GAHREHQ"/>
<gene>
    <name evidence="7" type="ORF">NBR_LOCUS16320</name>
</gene>
<proteinExistence type="inferred from homology"/>